<accession>A0A401UM20</accession>
<evidence type="ECO:0008006" key="3">
    <source>
        <dbReference type="Google" id="ProtNLM"/>
    </source>
</evidence>
<sequence>MLYAVELYFDKKTEEKIMRLPNGIAKKGISKRYLEWKTRPHITLGLFNNIDFEKCDKLLDKLTKQISSFPTHLSSIGVFNNSKCIFLSPVVTRELFELHREFHNIFSFCDHSGYEYYLPDSWVPHCAVMLGDSDDANALCASVKYVIENYEVIHGFFCEISFVEITMPVKEHVAHKLKQYDGISIYKSPQNFSINPDLNLK</sequence>
<organism evidence="1 2">
    <name type="scientific">Clostridium tagluense</name>
    <dbReference type="NCBI Taxonomy" id="360422"/>
    <lineage>
        <taxon>Bacteria</taxon>
        <taxon>Bacillati</taxon>
        <taxon>Bacillota</taxon>
        <taxon>Clostridia</taxon>
        <taxon>Eubacteriales</taxon>
        <taxon>Clostridiaceae</taxon>
        <taxon>Clostridium</taxon>
    </lineage>
</organism>
<dbReference type="Gene3D" id="3.90.1140.10">
    <property type="entry name" value="Cyclic phosphodiesterase"/>
    <property type="match status" value="1"/>
</dbReference>
<dbReference type="Pfam" id="PF13563">
    <property type="entry name" value="2_5_RNA_ligase2"/>
    <property type="match status" value="1"/>
</dbReference>
<evidence type="ECO:0000313" key="1">
    <source>
        <dbReference type="EMBL" id="GCD10574.1"/>
    </source>
</evidence>
<evidence type="ECO:0000313" key="2">
    <source>
        <dbReference type="Proteomes" id="UP000287872"/>
    </source>
</evidence>
<gene>
    <name evidence="1" type="ORF">Ctaglu_21970</name>
</gene>
<protein>
    <recommendedName>
        <fullName evidence="3">2'-5' RNA ligase</fullName>
    </recommendedName>
</protein>
<dbReference type="SUPFAM" id="SSF55144">
    <property type="entry name" value="LigT-like"/>
    <property type="match status" value="1"/>
</dbReference>
<proteinExistence type="predicted"/>
<dbReference type="AlphaFoldDB" id="A0A401UM20"/>
<name>A0A401UM20_9CLOT</name>
<dbReference type="Proteomes" id="UP000287872">
    <property type="component" value="Unassembled WGS sequence"/>
</dbReference>
<dbReference type="RefSeq" id="WP_185732679.1">
    <property type="nucleotide sequence ID" value="NZ_BHYK01000010.1"/>
</dbReference>
<reference evidence="1 2" key="1">
    <citation type="submission" date="2018-11" db="EMBL/GenBank/DDBJ databases">
        <title>Genome sequencing and assembly of Clostridium tagluense strain A121.</title>
        <authorList>
            <person name="Murakami T."/>
            <person name="Segawa T."/>
            <person name="Shcherbakova V.A."/>
            <person name="Mori H."/>
            <person name="Yoshimura Y."/>
        </authorList>
    </citation>
    <scope>NUCLEOTIDE SEQUENCE [LARGE SCALE GENOMIC DNA]</scope>
    <source>
        <strain evidence="1 2">A121</strain>
    </source>
</reference>
<comment type="caution">
    <text evidence="1">The sequence shown here is derived from an EMBL/GenBank/DDBJ whole genome shotgun (WGS) entry which is preliminary data.</text>
</comment>
<dbReference type="PANTHER" id="PTHR36039:SF2">
    <property type="entry name" value="RNA LIGASE_CYCLIC NUCLEOTIDE PHOSPHODIESTERASE FAMILY PROTEIN"/>
    <property type="match status" value="1"/>
</dbReference>
<dbReference type="EMBL" id="BHYK01000010">
    <property type="protein sequence ID" value="GCD10574.1"/>
    <property type="molecule type" value="Genomic_DNA"/>
</dbReference>
<dbReference type="InterPro" id="IPR009097">
    <property type="entry name" value="Cyclic_Pdiesterase"/>
</dbReference>
<dbReference type="PANTHER" id="PTHR36039">
    <property type="match status" value="1"/>
</dbReference>
<keyword evidence="2" id="KW-1185">Reference proteome</keyword>